<feature type="transmembrane region" description="Helical" evidence="1">
    <location>
        <begin position="47"/>
        <end position="64"/>
    </location>
</feature>
<name>A0ABW2AMJ9_9MICO</name>
<dbReference type="Proteomes" id="UP001596298">
    <property type="component" value="Unassembled WGS sequence"/>
</dbReference>
<reference evidence="3" key="1">
    <citation type="journal article" date="2019" name="Int. J. Syst. Evol. Microbiol.">
        <title>The Global Catalogue of Microorganisms (GCM) 10K type strain sequencing project: providing services to taxonomists for standard genome sequencing and annotation.</title>
        <authorList>
            <consortium name="The Broad Institute Genomics Platform"/>
            <consortium name="The Broad Institute Genome Sequencing Center for Infectious Disease"/>
            <person name="Wu L."/>
            <person name="Ma J."/>
        </authorList>
    </citation>
    <scope>NUCLEOTIDE SEQUENCE [LARGE SCALE GENOMIC DNA]</scope>
    <source>
        <strain evidence="3">CCUG 58127</strain>
    </source>
</reference>
<keyword evidence="3" id="KW-1185">Reference proteome</keyword>
<dbReference type="Pfam" id="PF10027">
    <property type="entry name" value="DUF2269"/>
    <property type="match status" value="1"/>
</dbReference>
<dbReference type="InterPro" id="IPR018729">
    <property type="entry name" value="DUF2269_transmembrane"/>
</dbReference>
<evidence type="ECO:0000313" key="2">
    <source>
        <dbReference type="EMBL" id="MFC6707794.1"/>
    </source>
</evidence>
<sequence>MLKLLLLLHLLTAIFAIGPLVHAVTTASRGLRQADASALTASARMAKIYSIASVLVVIFGFGLMSQKRRGKELGSFGDTWIWLSVLLWVVAVAVTFVVIVPTLERAADTVRTGGSSSETGGSSIETNLKAQTARVAASGGVVGIIFAVIVVLMVYRPGS</sequence>
<dbReference type="RefSeq" id="WP_382404455.1">
    <property type="nucleotide sequence ID" value="NZ_JBHSWH010000001.1"/>
</dbReference>
<protein>
    <submittedName>
        <fullName evidence="2">DUF2269 family protein</fullName>
    </submittedName>
</protein>
<gene>
    <name evidence="2" type="ORF">ACFQDH_21785</name>
</gene>
<feature type="transmembrane region" description="Helical" evidence="1">
    <location>
        <begin position="135"/>
        <end position="155"/>
    </location>
</feature>
<keyword evidence="1" id="KW-1133">Transmembrane helix</keyword>
<evidence type="ECO:0000256" key="1">
    <source>
        <dbReference type="SAM" id="Phobius"/>
    </source>
</evidence>
<organism evidence="2 3">
    <name type="scientific">Flexivirga alba</name>
    <dbReference type="NCBI Taxonomy" id="702742"/>
    <lineage>
        <taxon>Bacteria</taxon>
        <taxon>Bacillati</taxon>
        <taxon>Actinomycetota</taxon>
        <taxon>Actinomycetes</taxon>
        <taxon>Micrococcales</taxon>
        <taxon>Dermacoccaceae</taxon>
        <taxon>Flexivirga</taxon>
    </lineage>
</organism>
<dbReference type="EMBL" id="JBHSWH010000001">
    <property type="protein sequence ID" value="MFC6707794.1"/>
    <property type="molecule type" value="Genomic_DNA"/>
</dbReference>
<keyword evidence="1" id="KW-0472">Membrane</keyword>
<proteinExistence type="predicted"/>
<accession>A0ABW2AMJ9</accession>
<evidence type="ECO:0000313" key="3">
    <source>
        <dbReference type="Proteomes" id="UP001596298"/>
    </source>
</evidence>
<comment type="caution">
    <text evidence="2">The sequence shown here is derived from an EMBL/GenBank/DDBJ whole genome shotgun (WGS) entry which is preliminary data.</text>
</comment>
<keyword evidence="1" id="KW-0812">Transmembrane</keyword>
<feature type="transmembrane region" description="Helical" evidence="1">
    <location>
        <begin position="80"/>
        <end position="100"/>
    </location>
</feature>